<name>A0A0D2H5J6_CLAB1</name>
<dbReference type="SUPFAM" id="SSF53187">
    <property type="entry name" value="Zn-dependent exopeptidases"/>
    <property type="match status" value="1"/>
</dbReference>
<proteinExistence type="inferred from homology"/>
<dbReference type="Gene3D" id="3.40.630.10">
    <property type="entry name" value="Zn peptidases"/>
    <property type="match status" value="1"/>
</dbReference>
<dbReference type="Proteomes" id="UP000053789">
    <property type="component" value="Unassembled WGS sequence"/>
</dbReference>
<dbReference type="PANTHER" id="PTHR32494">
    <property type="entry name" value="ALLANTOATE DEIMINASE-RELATED"/>
    <property type="match status" value="1"/>
</dbReference>
<dbReference type="RefSeq" id="XP_016615222.1">
    <property type="nucleotide sequence ID" value="XM_016768315.1"/>
</dbReference>
<dbReference type="PANTHER" id="PTHR32494:SF5">
    <property type="entry name" value="ALLANTOATE AMIDOHYDROLASE"/>
    <property type="match status" value="1"/>
</dbReference>
<dbReference type="NCBIfam" id="TIGR01879">
    <property type="entry name" value="hydantase"/>
    <property type="match status" value="1"/>
</dbReference>
<dbReference type="VEuPathDB" id="FungiDB:Z519_10599"/>
<evidence type="ECO:0000256" key="1">
    <source>
        <dbReference type="ARBA" id="ARBA00006247"/>
    </source>
</evidence>
<gene>
    <name evidence="3" type="ORF">Z519_10599</name>
</gene>
<sequence length="471" mass="50927">MLVTRTTRALGLFSSRVESTSYSSFSRLAPFGQTYTRTLSTTTQATIPSYTVNKDRLWNTIHETAQWGATPDGGIRRLALTDTDKAVREWFISTTQSLGCTVKVDEMGSLFATRAGISTSVPPIGIGSHLDTQPAGGRYDGILGVQAGIEILRVLEENGHQTYAPLAVIDWTNEEGARFNTGMVSSGVWSGRYALDYAHALPAAEDKTKKATLKSELERIGFLGSVPASYQANPLSAHFELHIEQGPVLEDEGKMVGVVTGVQSMGWLIVTVHGKNQHSGTCPMARRACALTSAARMISRVEEIALAADGLSTVGVINSWPQSPATVPHKVVFSVDLSHHSTEVRERMIAETSAEFGRIAQANKCTVEIEDIWNSPAVQFHEDCISCVREAARNAAGEDNVKEMMAGAGHDSVHTSDRCPTSMVFVPSKGGISHHPDEYSSPEQCALGAQVLLESVLRYDDQLKKAALRPV</sequence>
<dbReference type="GeneID" id="27703527"/>
<evidence type="ECO:0000256" key="2">
    <source>
        <dbReference type="ARBA" id="ARBA00022801"/>
    </source>
</evidence>
<dbReference type="GO" id="GO:0016813">
    <property type="term" value="F:hydrolase activity, acting on carbon-nitrogen (but not peptide) bonds, in linear amidines"/>
    <property type="evidence" value="ECO:0007669"/>
    <property type="project" value="InterPro"/>
</dbReference>
<dbReference type="Pfam" id="PF01546">
    <property type="entry name" value="Peptidase_M20"/>
    <property type="match status" value="1"/>
</dbReference>
<dbReference type="OrthoDB" id="4676at2759"/>
<dbReference type="InterPro" id="IPR002933">
    <property type="entry name" value="Peptidase_M20"/>
</dbReference>
<evidence type="ECO:0008006" key="5">
    <source>
        <dbReference type="Google" id="ProtNLM"/>
    </source>
</evidence>
<dbReference type="AlphaFoldDB" id="A0A0D2H5J6"/>
<dbReference type="CDD" id="cd03884">
    <property type="entry name" value="M20_bAS"/>
    <property type="match status" value="1"/>
</dbReference>
<dbReference type="SUPFAM" id="SSF55031">
    <property type="entry name" value="Bacterial exopeptidase dimerisation domain"/>
    <property type="match status" value="1"/>
</dbReference>
<evidence type="ECO:0000313" key="3">
    <source>
        <dbReference type="EMBL" id="KIW88553.1"/>
    </source>
</evidence>
<keyword evidence="2" id="KW-0378">Hydrolase</keyword>
<comment type="similarity">
    <text evidence="1">Belongs to the peptidase M20A family.</text>
</comment>
<dbReference type="EMBL" id="KN846998">
    <property type="protein sequence ID" value="KIW88553.1"/>
    <property type="molecule type" value="Genomic_DNA"/>
</dbReference>
<reference evidence="3" key="1">
    <citation type="submission" date="2015-01" db="EMBL/GenBank/DDBJ databases">
        <title>The Genome Sequence of Cladophialophora bantiana CBS 173.52.</title>
        <authorList>
            <consortium name="The Broad Institute Genomics Platform"/>
            <person name="Cuomo C."/>
            <person name="de Hoog S."/>
            <person name="Gorbushina A."/>
            <person name="Stielow B."/>
            <person name="Teixiera M."/>
            <person name="Abouelleil A."/>
            <person name="Chapman S.B."/>
            <person name="Priest M."/>
            <person name="Young S.K."/>
            <person name="Wortman J."/>
            <person name="Nusbaum C."/>
            <person name="Birren B."/>
        </authorList>
    </citation>
    <scope>NUCLEOTIDE SEQUENCE [LARGE SCALE GENOMIC DNA]</scope>
    <source>
        <strain evidence="3">CBS 173.52</strain>
    </source>
</reference>
<protein>
    <recommendedName>
        <fullName evidence="5">Peptidase M20 dimerisation domain-containing protein</fullName>
    </recommendedName>
</protein>
<dbReference type="InterPro" id="IPR036264">
    <property type="entry name" value="Bact_exopeptidase_dim_dom"/>
</dbReference>
<dbReference type="Gene3D" id="3.30.70.360">
    <property type="match status" value="1"/>
</dbReference>
<keyword evidence="4" id="KW-1185">Reference proteome</keyword>
<evidence type="ECO:0000313" key="4">
    <source>
        <dbReference type="Proteomes" id="UP000053789"/>
    </source>
</evidence>
<dbReference type="HOGENOM" id="CLU_024588_2_0_1"/>
<dbReference type="InterPro" id="IPR010158">
    <property type="entry name" value="Amidase_Cbmase"/>
</dbReference>
<accession>A0A0D2H5J6</accession>
<organism evidence="3 4">
    <name type="scientific">Cladophialophora bantiana (strain ATCC 10958 / CBS 173.52 / CDC B-1940 / NIH 8579)</name>
    <name type="common">Xylohypha bantiana</name>
    <dbReference type="NCBI Taxonomy" id="1442370"/>
    <lineage>
        <taxon>Eukaryota</taxon>
        <taxon>Fungi</taxon>
        <taxon>Dikarya</taxon>
        <taxon>Ascomycota</taxon>
        <taxon>Pezizomycotina</taxon>
        <taxon>Eurotiomycetes</taxon>
        <taxon>Chaetothyriomycetidae</taxon>
        <taxon>Chaetothyriales</taxon>
        <taxon>Herpotrichiellaceae</taxon>
        <taxon>Cladophialophora</taxon>
    </lineage>
</organism>